<keyword evidence="3" id="KW-1185">Reference proteome</keyword>
<dbReference type="EMBL" id="FOYN01000001">
    <property type="protein sequence ID" value="SFR30460.1"/>
    <property type="molecule type" value="Genomic_DNA"/>
</dbReference>
<dbReference type="InterPro" id="IPR058335">
    <property type="entry name" value="PccX"/>
</dbReference>
<protein>
    <recommendedName>
        <fullName evidence="4">Acc operon protein</fullName>
    </recommendedName>
</protein>
<gene>
    <name evidence="2" type="ORF">SAMN04487937_0283</name>
</gene>
<reference evidence="3" key="1">
    <citation type="submission" date="2016-10" db="EMBL/GenBank/DDBJ databases">
        <authorList>
            <person name="Varghese N."/>
            <person name="Submissions S."/>
        </authorList>
    </citation>
    <scope>NUCLEOTIDE SEQUENCE [LARGE SCALE GENOMIC DNA]</scope>
    <source>
        <strain evidence="3">RD 26</strain>
    </source>
</reference>
<name>A0A1I6FKK3_HALSD</name>
<organism evidence="2 3">
    <name type="scientific">Halorubrum sodomense</name>
    <dbReference type="NCBI Taxonomy" id="35743"/>
    <lineage>
        <taxon>Archaea</taxon>
        <taxon>Methanobacteriati</taxon>
        <taxon>Methanobacteriota</taxon>
        <taxon>Stenosarchaea group</taxon>
        <taxon>Halobacteria</taxon>
        <taxon>Halobacteriales</taxon>
        <taxon>Haloferacaceae</taxon>
        <taxon>Halorubrum</taxon>
    </lineage>
</organism>
<evidence type="ECO:0000313" key="3">
    <source>
        <dbReference type="Proteomes" id="UP000198932"/>
    </source>
</evidence>
<accession>A0A1I6FKK3</accession>
<feature type="compositionally biased region" description="Low complexity" evidence="1">
    <location>
        <begin position="12"/>
        <end position="25"/>
    </location>
</feature>
<evidence type="ECO:0008006" key="4">
    <source>
        <dbReference type="Google" id="ProtNLM"/>
    </source>
</evidence>
<evidence type="ECO:0000313" key="2">
    <source>
        <dbReference type="EMBL" id="SFR30460.1"/>
    </source>
</evidence>
<dbReference type="Pfam" id="PF26062">
    <property type="entry name" value="DUF8022"/>
    <property type="match status" value="1"/>
</dbReference>
<dbReference type="AlphaFoldDB" id="A0A1I6FKK3"/>
<dbReference type="STRING" id="35743.SAMN04487937_0283"/>
<dbReference type="RefSeq" id="WP_241988364.1">
    <property type="nucleotide sequence ID" value="NZ_FOYN01000001.1"/>
</dbReference>
<feature type="region of interest" description="Disordered" evidence="1">
    <location>
        <begin position="1"/>
        <end position="38"/>
    </location>
</feature>
<feature type="compositionally biased region" description="Low complexity" evidence="1">
    <location>
        <begin position="96"/>
        <end position="107"/>
    </location>
</feature>
<evidence type="ECO:0000256" key="1">
    <source>
        <dbReference type="SAM" id="MobiDB-lite"/>
    </source>
</evidence>
<dbReference type="Proteomes" id="UP000198932">
    <property type="component" value="Unassembled WGS sequence"/>
</dbReference>
<sequence length="113" mass="11609">MAVDDEPIGEGPTDSAAADDATTAEPAPPIARLSIPDDAGDDEAAAIAAAVAAHLRDGELAAAAAAASDADDGRDEDRWGLAARIDRLHRRRARVPADAPTDPWTAAGRSDRF</sequence>
<feature type="region of interest" description="Disordered" evidence="1">
    <location>
        <begin position="93"/>
        <end position="113"/>
    </location>
</feature>
<proteinExistence type="predicted"/>